<dbReference type="EMBL" id="CAJPEV010003536">
    <property type="protein sequence ID" value="CAG0899965.1"/>
    <property type="molecule type" value="Genomic_DNA"/>
</dbReference>
<evidence type="ECO:0000256" key="1">
    <source>
        <dbReference type="SAM" id="SignalP"/>
    </source>
</evidence>
<feature type="signal peptide" evidence="1">
    <location>
        <begin position="1"/>
        <end position="19"/>
    </location>
</feature>
<accession>A0A7R9AC15</accession>
<reference evidence="2" key="1">
    <citation type="submission" date="2020-11" db="EMBL/GenBank/DDBJ databases">
        <authorList>
            <person name="Tran Van P."/>
        </authorList>
    </citation>
    <scope>NUCLEOTIDE SEQUENCE</scope>
</reference>
<gene>
    <name evidence="2" type="ORF">DSTB1V02_LOCUS11185</name>
</gene>
<name>A0A7R9AC15_9CRUS</name>
<dbReference type="Proteomes" id="UP000677054">
    <property type="component" value="Unassembled WGS sequence"/>
</dbReference>
<sequence>MHLFTRVFLQNLLLMTVWSFETWSPWMRRWGPIPTYKRPLRRDPLLFPSPEEILRNFHPGLNPNSSVPINPGLVIFSPVKPSSPPRSSASIAHAAPVLPYR</sequence>
<protein>
    <submittedName>
        <fullName evidence="2">Uncharacterized protein</fullName>
    </submittedName>
</protein>
<evidence type="ECO:0000313" key="2">
    <source>
        <dbReference type="EMBL" id="CAD7251418.1"/>
    </source>
</evidence>
<keyword evidence="3" id="KW-1185">Reference proteome</keyword>
<proteinExistence type="predicted"/>
<keyword evidence="1" id="KW-0732">Signal</keyword>
<feature type="chain" id="PRO_5036209823" evidence="1">
    <location>
        <begin position="20"/>
        <end position="101"/>
    </location>
</feature>
<dbReference type="AlphaFoldDB" id="A0A7R9AC15"/>
<evidence type="ECO:0000313" key="3">
    <source>
        <dbReference type="Proteomes" id="UP000677054"/>
    </source>
</evidence>
<organism evidence="2">
    <name type="scientific">Darwinula stevensoni</name>
    <dbReference type="NCBI Taxonomy" id="69355"/>
    <lineage>
        <taxon>Eukaryota</taxon>
        <taxon>Metazoa</taxon>
        <taxon>Ecdysozoa</taxon>
        <taxon>Arthropoda</taxon>
        <taxon>Crustacea</taxon>
        <taxon>Oligostraca</taxon>
        <taxon>Ostracoda</taxon>
        <taxon>Podocopa</taxon>
        <taxon>Podocopida</taxon>
        <taxon>Darwinulocopina</taxon>
        <taxon>Darwinuloidea</taxon>
        <taxon>Darwinulidae</taxon>
        <taxon>Darwinula</taxon>
    </lineage>
</organism>
<dbReference type="EMBL" id="LR903053">
    <property type="protein sequence ID" value="CAD7251418.1"/>
    <property type="molecule type" value="Genomic_DNA"/>
</dbReference>